<dbReference type="GO" id="GO:0046872">
    <property type="term" value="F:metal ion binding"/>
    <property type="evidence" value="ECO:0007669"/>
    <property type="project" value="UniProtKB-KW"/>
</dbReference>
<name>Q6L0N3_PICTO</name>
<dbReference type="Pfam" id="PF13307">
    <property type="entry name" value="Helicase_C_2"/>
    <property type="match status" value="1"/>
</dbReference>
<keyword evidence="3" id="KW-0547">Nucleotide-binding</keyword>
<keyword evidence="12" id="KW-0413">Isomerase</keyword>
<dbReference type="EMBL" id="AE017261">
    <property type="protein sequence ID" value="AAT43469.1"/>
    <property type="molecule type" value="Genomic_DNA"/>
</dbReference>
<dbReference type="GO" id="GO:0016818">
    <property type="term" value="F:hydrolase activity, acting on acid anhydrides, in phosphorus-containing anhydrides"/>
    <property type="evidence" value="ECO:0007669"/>
    <property type="project" value="InterPro"/>
</dbReference>
<keyword evidence="6 14" id="KW-0347">Helicase</keyword>
<accession>Q6L0N3</accession>
<evidence type="ECO:0000256" key="10">
    <source>
        <dbReference type="ARBA" id="ARBA00023125"/>
    </source>
</evidence>
<dbReference type="eggNOG" id="arCOG00770">
    <property type="taxonomic scope" value="Archaea"/>
</dbReference>
<dbReference type="GO" id="GO:0006281">
    <property type="term" value="P:DNA repair"/>
    <property type="evidence" value="ECO:0007669"/>
    <property type="project" value="UniProtKB-KW"/>
</dbReference>
<evidence type="ECO:0000256" key="5">
    <source>
        <dbReference type="ARBA" id="ARBA00022801"/>
    </source>
</evidence>
<keyword evidence="10" id="KW-0238">DNA-binding</keyword>
<dbReference type="InterPro" id="IPR010614">
    <property type="entry name" value="RAD3-like_helicase_DEAD"/>
</dbReference>
<dbReference type="InterPro" id="IPR014013">
    <property type="entry name" value="Helic_SF1/SF2_ATP-bd_DinG/Rad3"/>
</dbReference>
<dbReference type="SUPFAM" id="SSF52540">
    <property type="entry name" value="P-loop containing nucleoside triphosphate hydrolases"/>
    <property type="match status" value="1"/>
</dbReference>
<dbReference type="AlphaFoldDB" id="Q6L0N3"/>
<evidence type="ECO:0000256" key="3">
    <source>
        <dbReference type="ARBA" id="ARBA00022741"/>
    </source>
</evidence>
<dbReference type="HOGENOM" id="CLU_006515_9_0_2"/>
<evidence type="ECO:0000256" key="2">
    <source>
        <dbReference type="ARBA" id="ARBA00022723"/>
    </source>
</evidence>
<keyword evidence="5" id="KW-0378">Hydrolase</keyword>
<dbReference type="InterPro" id="IPR014001">
    <property type="entry name" value="Helicase_ATP-bd"/>
</dbReference>
<dbReference type="Gene3D" id="1.10.275.30">
    <property type="match status" value="1"/>
</dbReference>
<dbReference type="GO" id="GO:0003678">
    <property type="term" value="F:DNA helicase activity"/>
    <property type="evidence" value="ECO:0007669"/>
    <property type="project" value="InterPro"/>
</dbReference>
<evidence type="ECO:0000256" key="4">
    <source>
        <dbReference type="ARBA" id="ARBA00022763"/>
    </source>
</evidence>
<sequence length="605" mass="70764">MHRYLYVEGFRPRGWQDGITSTILSNLNNNGKIALEAPTGSGKTSFILYLAFLSGKKFIYSVRTHNEFTRIYEDNKRFFNLDIAYMFGKKSLCPLPDRWLENDDSDRDICTGCFLKDKTIDVKFDMDPEELCNFLLRESMENINIDIKNRSLVKNERGDYYYKREKKSLGFCPYYSVRLSALSHNIIVMTYNYLLNPGIRYRTFGIENFNDYCIVFDEAHNIDDFVENLGRSLRPKTVERAIEQSMNYFPVKEYKCNDRTRLGIMLERLLSELDLNESGTLKRFSFSKDFIDNLDIDIIKRFSDMFNDINEKNPAGQRHRNYLESLYNFLYDVFNSENSGLYYYSDKNGILLKIMYYDVSSFLRFLNSSPVIFMSGTMPSPEHISLVWGFENIIYISVEKIFKNAGGEKKYHIVTGFTTLNKYRLKSDTWEPMLKKYMDFIKERYNSASGSVLVAVPAYSILSGDKSISSFIDDDIKPHVIIETRKLSFSYIKGRALREKLLIFSVHGGKLLEGVQLVNKNRSLISDVIIMGLPLIPMDDYRTDKIKFIERQSKRNMQDNLYYENAMIKVKQAAGRSTRSENDVADIWLCDDRFSSAYWRDIFQN</sequence>
<proteinExistence type="predicted"/>
<dbReference type="GO" id="GO:0003677">
    <property type="term" value="F:DNA binding"/>
    <property type="evidence" value="ECO:0007669"/>
    <property type="project" value="UniProtKB-KW"/>
</dbReference>
<gene>
    <name evidence="14" type="ordered locus">PTO0884</name>
</gene>
<evidence type="ECO:0000256" key="12">
    <source>
        <dbReference type="ARBA" id="ARBA00023235"/>
    </source>
</evidence>
<dbReference type="InterPro" id="IPR045028">
    <property type="entry name" value="DinG/Rad3-like"/>
</dbReference>
<dbReference type="Proteomes" id="UP000000438">
    <property type="component" value="Chromosome"/>
</dbReference>
<dbReference type="GO" id="GO:0051539">
    <property type="term" value="F:4 iron, 4 sulfur cluster binding"/>
    <property type="evidence" value="ECO:0007669"/>
    <property type="project" value="UniProtKB-KW"/>
</dbReference>
<organism evidence="14 15">
    <name type="scientific">Picrophilus torridus (strain ATCC 700027 / DSM 9790 / JCM 10055 / NBRC 100828 / KAW 2/3)</name>
    <dbReference type="NCBI Taxonomy" id="1122961"/>
    <lineage>
        <taxon>Archaea</taxon>
        <taxon>Methanobacteriati</taxon>
        <taxon>Thermoplasmatota</taxon>
        <taxon>Thermoplasmata</taxon>
        <taxon>Thermoplasmatales</taxon>
        <taxon>Picrophilaceae</taxon>
        <taxon>Picrophilus</taxon>
    </lineage>
</organism>
<dbReference type="InterPro" id="IPR027417">
    <property type="entry name" value="P-loop_NTPase"/>
</dbReference>
<evidence type="ECO:0000256" key="11">
    <source>
        <dbReference type="ARBA" id="ARBA00023204"/>
    </source>
</evidence>
<keyword evidence="11" id="KW-0234">DNA repair</keyword>
<dbReference type="PANTHER" id="PTHR11472">
    <property type="entry name" value="DNA REPAIR DEAD HELICASE RAD3/XP-D SUBFAMILY MEMBER"/>
    <property type="match status" value="1"/>
</dbReference>
<dbReference type="InterPro" id="IPR006555">
    <property type="entry name" value="ATP-dep_Helicase_C"/>
</dbReference>
<dbReference type="SMART" id="SM00488">
    <property type="entry name" value="DEXDc2"/>
    <property type="match status" value="1"/>
</dbReference>
<protein>
    <submittedName>
        <fullName evidence="14">DNA repair helicase</fullName>
    </submittedName>
</protein>
<keyword evidence="4" id="KW-0227">DNA damage</keyword>
<feature type="domain" description="Helicase ATP-binding" evidence="13">
    <location>
        <begin position="2"/>
        <end position="272"/>
    </location>
</feature>
<dbReference type="Gene3D" id="3.40.50.300">
    <property type="entry name" value="P-loop containing nucleotide triphosphate hydrolases"/>
    <property type="match status" value="2"/>
</dbReference>
<dbReference type="SMART" id="SM00487">
    <property type="entry name" value="DEXDc"/>
    <property type="match status" value="1"/>
</dbReference>
<dbReference type="PROSITE" id="PS51193">
    <property type="entry name" value="HELICASE_ATP_BIND_2"/>
    <property type="match status" value="1"/>
</dbReference>
<dbReference type="PaxDb" id="263820-PTO0884"/>
<keyword evidence="9" id="KW-0411">Iron-sulfur</keyword>
<dbReference type="KEGG" id="pto:PTO0884"/>
<dbReference type="PANTHER" id="PTHR11472:SF34">
    <property type="entry name" value="REGULATOR OF TELOMERE ELONGATION HELICASE 1"/>
    <property type="match status" value="1"/>
</dbReference>
<evidence type="ECO:0000259" key="13">
    <source>
        <dbReference type="PROSITE" id="PS51193"/>
    </source>
</evidence>
<dbReference type="GO" id="GO:0005524">
    <property type="term" value="F:ATP binding"/>
    <property type="evidence" value="ECO:0007669"/>
    <property type="project" value="UniProtKB-KW"/>
</dbReference>
<dbReference type="FunCoup" id="Q6L0N3">
    <property type="interactions" value="98"/>
</dbReference>
<evidence type="ECO:0000256" key="7">
    <source>
        <dbReference type="ARBA" id="ARBA00022840"/>
    </source>
</evidence>
<dbReference type="SMART" id="SM00491">
    <property type="entry name" value="HELICc2"/>
    <property type="match status" value="1"/>
</dbReference>
<keyword evidence="1" id="KW-0004">4Fe-4S</keyword>
<evidence type="ECO:0000256" key="1">
    <source>
        <dbReference type="ARBA" id="ARBA00022485"/>
    </source>
</evidence>
<evidence type="ECO:0000313" key="14">
    <source>
        <dbReference type="EMBL" id="AAT43469.1"/>
    </source>
</evidence>
<keyword evidence="7" id="KW-0067">ATP-binding</keyword>
<dbReference type="InterPro" id="IPR006554">
    <property type="entry name" value="Helicase-like_DEXD_c2"/>
</dbReference>
<keyword evidence="8" id="KW-0408">Iron</keyword>
<keyword evidence="2" id="KW-0479">Metal-binding</keyword>
<dbReference type="STRING" id="263820.PTO0884"/>
<evidence type="ECO:0000256" key="8">
    <source>
        <dbReference type="ARBA" id="ARBA00023004"/>
    </source>
</evidence>
<dbReference type="Pfam" id="PF06733">
    <property type="entry name" value="DEAD_2"/>
    <property type="match status" value="1"/>
</dbReference>
<dbReference type="InParanoid" id="Q6L0N3"/>
<reference evidence="14 15" key="1">
    <citation type="journal article" date="2004" name="Proc. Natl. Acad. Sci. U.S.A.">
        <title>Genome sequence of Picrophilus torridus and its implications for life around pH 0.</title>
        <authorList>
            <person name="Futterer O."/>
            <person name="Angelov A."/>
            <person name="Liesegang H."/>
            <person name="Gottschalk G."/>
            <person name="Schleper C."/>
            <person name="Schepers B."/>
            <person name="Dock C."/>
            <person name="Antranikian G."/>
            <person name="Liebl W."/>
        </authorList>
    </citation>
    <scope>NUCLEOTIDE SEQUENCE [LARGE SCALE GENOMIC DNA]</scope>
    <source>
        <strain evidence="15">ATCC 700027 / DSM 9790 / JCM 10055 / NBRC 100828</strain>
    </source>
</reference>
<evidence type="ECO:0000256" key="9">
    <source>
        <dbReference type="ARBA" id="ARBA00023014"/>
    </source>
</evidence>
<evidence type="ECO:0000256" key="6">
    <source>
        <dbReference type="ARBA" id="ARBA00022806"/>
    </source>
</evidence>
<evidence type="ECO:0000313" key="15">
    <source>
        <dbReference type="Proteomes" id="UP000000438"/>
    </source>
</evidence>